<dbReference type="AlphaFoldDB" id="A0A0Q0WFL5"/>
<keyword evidence="1" id="KW-0812">Transmembrane</keyword>
<feature type="transmembrane region" description="Helical" evidence="1">
    <location>
        <begin position="189"/>
        <end position="207"/>
    </location>
</feature>
<feature type="transmembrane region" description="Helical" evidence="1">
    <location>
        <begin position="107"/>
        <end position="125"/>
    </location>
</feature>
<feature type="transmembrane region" description="Helical" evidence="1">
    <location>
        <begin position="162"/>
        <end position="183"/>
    </location>
</feature>
<proteinExistence type="predicted"/>
<organism evidence="2 3">
    <name type="scientific">Flavobacterium aquidurense</name>
    <dbReference type="NCBI Taxonomy" id="362413"/>
    <lineage>
        <taxon>Bacteria</taxon>
        <taxon>Pseudomonadati</taxon>
        <taxon>Bacteroidota</taxon>
        <taxon>Flavobacteriia</taxon>
        <taxon>Flavobacteriales</taxon>
        <taxon>Flavobacteriaceae</taxon>
        <taxon>Flavobacterium</taxon>
    </lineage>
</organism>
<evidence type="ECO:0000313" key="3">
    <source>
        <dbReference type="Proteomes" id="UP000050443"/>
    </source>
</evidence>
<reference evidence="2 3" key="1">
    <citation type="submission" date="2014-09" db="EMBL/GenBank/DDBJ databases">
        <title>Genome sequence of Flavobacterium aquidurense RC62.</title>
        <authorList>
            <person name="Kim J.F."/>
            <person name="Kwak M.-J."/>
        </authorList>
    </citation>
    <scope>NUCLEOTIDE SEQUENCE [LARGE SCALE GENOMIC DNA]</scope>
    <source>
        <strain evidence="2 3">RC62</strain>
    </source>
</reference>
<dbReference type="EMBL" id="JRLF01000004">
    <property type="protein sequence ID" value="KQB43059.1"/>
    <property type="molecule type" value="Genomic_DNA"/>
</dbReference>
<dbReference type="RefSeq" id="WP_055091905.1">
    <property type="nucleotide sequence ID" value="NZ_JRLF01000004.1"/>
</dbReference>
<gene>
    <name evidence="2" type="ORF">RC62_3226</name>
</gene>
<dbReference type="PATRIC" id="fig|362413.3.peg.3150"/>
<keyword evidence="1" id="KW-1133">Transmembrane helix</keyword>
<evidence type="ECO:0000313" key="2">
    <source>
        <dbReference type="EMBL" id="KQB43059.1"/>
    </source>
</evidence>
<feature type="transmembrane region" description="Helical" evidence="1">
    <location>
        <begin position="85"/>
        <end position="101"/>
    </location>
</feature>
<comment type="caution">
    <text evidence="2">The sequence shown here is derived from an EMBL/GenBank/DDBJ whole genome shotgun (WGS) entry which is preliminary data.</text>
</comment>
<dbReference type="OrthoDB" id="1442007at2"/>
<name>A0A0Q0WFL5_9FLAO</name>
<dbReference type="STRING" id="362413.RC62_3226"/>
<evidence type="ECO:0000256" key="1">
    <source>
        <dbReference type="SAM" id="Phobius"/>
    </source>
</evidence>
<sequence>MEITKSDIQKLIEVKKEDTIKNHFLYSITKQYKSFGEIKENTIKVWKRTNTTGMSYPIFTFEFNSENKLIKTTDKLNPIAKFSQLLFPLFFFFPLLLNAFTDFEFKRFFACISAFLFLTFVCYLVSNKISKYEKKEQLNDFYKIIGVKTEDKQEREWSKSKILTRLFTYPFCFALILISIFSIIPERGFLLAIPMLGIIGIYLYCDLKLIFKDKKIKNNSAKAKT</sequence>
<dbReference type="Proteomes" id="UP000050443">
    <property type="component" value="Unassembled WGS sequence"/>
</dbReference>
<keyword evidence="1" id="KW-0472">Membrane</keyword>
<protein>
    <submittedName>
        <fullName evidence="2">Uncharacterized protein</fullName>
    </submittedName>
</protein>
<accession>A0A0Q0WFL5</accession>